<dbReference type="EMBL" id="DS178269">
    <property type="protein sequence ID" value="EFP78189.1"/>
    <property type="molecule type" value="Genomic_DNA"/>
</dbReference>
<feature type="region of interest" description="Disordered" evidence="1">
    <location>
        <begin position="278"/>
        <end position="428"/>
    </location>
</feature>
<dbReference type="VEuPathDB" id="FungiDB:PGTG_04145"/>
<dbReference type="OrthoDB" id="2507488at2759"/>
<feature type="region of interest" description="Disordered" evidence="1">
    <location>
        <begin position="1"/>
        <end position="51"/>
    </location>
</feature>
<feature type="region of interest" description="Disordered" evidence="1">
    <location>
        <begin position="526"/>
        <end position="719"/>
    </location>
</feature>
<evidence type="ECO:0000313" key="2">
    <source>
        <dbReference type="EMBL" id="EFP78189.1"/>
    </source>
</evidence>
<feature type="compositionally biased region" description="Pro residues" evidence="1">
    <location>
        <begin position="543"/>
        <end position="558"/>
    </location>
</feature>
<keyword evidence="3" id="KW-1185">Reference proteome</keyword>
<dbReference type="AlphaFoldDB" id="E3K1L4"/>
<sequence length="719" mass="80713">MRNQELLSNKKKRKVPSTNQQQQQQQQQQTTPNKPTTFTFQQTTSKTTNNNNNNLDLLLAQDEQLKLSSSSSLVDPITLAKILSSHHVRMKKRPISSPRHYGRHLHKLSQSRSSIDQLQLPLDHNTKTTPTSKLNQPRPQPKKINKRSINPNHPKQLKPPSSRPQPNKSTKSSPLKLPILPNLYDPRLPIDYIYPHRFPDSNDLSKIKNLIPEPQQNTVSFLPSDYNGQFTFRLEMHQICQRLLGLHLAISNDKKNRAVQIQEAMRIAMERLDRTIGPESLQLDQAQQDRARMAKIEPARRPASQAPPSTHPPMTDQRFPPEHRRRTRRSSSSTTDHGPSGPPPTEPPPPLPQPALKSRVPGPPTGGAQVAGNPDVRAGQGLRKNKKKGKKKRSAHANANNIHHRDNYVPSRLPTSYPVRSGTGRGFEEEGMPRDWARIRLEYEGRLGRGFIDPTAAGPDEPGGEALSSTGARKAHCQLGRSPIARFFVEPDEWICSFCEYELWFGDPLGLIRVIKNRKDVLRRRRRAKERAARAASGIPPSTTHPPPPTSTPHPPASAPAHHQTSSLPPAPAHSTTPSSVESNKIRKKSKNNNFPTLSLPQRAAQQQQQQHSKPVTSASPSPASRRRPALAPNENYGDQDDDEEEEEEDEEDEGEEEEEEEEEEDEAEDEEEDEEEGEEEDDDEEEADDDPVSQSNNPSARSAHPPLAHKSPPDKLPF</sequence>
<feature type="compositionally biased region" description="Basic residues" evidence="1">
    <location>
        <begin position="383"/>
        <end position="395"/>
    </location>
</feature>
<feature type="compositionally biased region" description="Basic and acidic residues" evidence="1">
    <location>
        <begin position="287"/>
        <end position="300"/>
    </location>
</feature>
<gene>
    <name evidence="2" type="ORF">PGTG_04145</name>
</gene>
<dbReference type="KEGG" id="pgr:PGTG_04145"/>
<evidence type="ECO:0000256" key="1">
    <source>
        <dbReference type="SAM" id="MobiDB-lite"/>
    </source>
</evidence>
<dbReference type="PANTHER" id="PTHR13361:SF1">
    <property type="entry name" value="WW DOMAIN-BINDING PROTEIN 11"/>
    <property type="match status" value="1"/>
</dbReference>
<feature type="compositionally biased region" description="Polar residues" evidence="1">
    <location>
        <begin position="164"/>
        <end position="173"/>
    </location>
</feature>
<dbReference type="Proteomes" id="UP000008783">
    <property type="component" value="Unassembled WGS sequence"/>
</dbReference>
<feature type="compositionally biased region" description="Polar residues" evidence="1">
    <location>
        <begin position="127"/>
        <end position="137"/>
    </location>
</feature>
<feature type="compositionally biased region" description="Low complexity" evidence="1">
    <location>
        <begin position="602"/>
        <end position="611"/>
    </location>
</feature>
<organism evidence="2 3">
    <name type="scientific">Puccinia graminis f. sp. tritici (strain CRL 75-36-700-3 / race SCCL)</name>
    <name type="common">Black stem rust fungus</name>
    <dbReference type="NCBI Taxonomy" id="418459"/>
    <lineage>
        <taxon>Eukaryota</taxon>
        <taxon>Fungi</taxon>
        <taxon>Dikarya</taxon>
        <taxon>Basidiomycota</taxon>
        <taxon>Pucciniomycotina</taxon>
        <taxon>Pucciniomycetes</taxon>
        <taxon>Pucciniales</taxon>
        <taxon>Pucciniaceae</taxon>
        <taxon>Puccinia</taxon>
    </lineage>
</organism>
<feature type="region of interest" description="Disordered" evidence="1">
    <location>
        <begin position="86"/>
        <end position="178"/>
    </location>
</feature>
<feature type="compositionally biased region" description="Low complexity" evidence="1">
    <location>
        <begin position="559"/>
        <end position="580"/>
    </location>
</feature>
<feature type="compositionally biased region" description="Low complexity" evidence="1">
    <location>
        <begin position="17"/>
        <end position="51"/>
    </location>
</feature>
<feature type="compositionally biased region" description="Acidic residues" evidence="1">
    <location>
        <begin position="638"/>
        <end position="692"/>
    </location>
</feature>
<dbReference type="InParanoid" id="E3K1L4"/>
<reference key="1">
    <citation type="submission" date="2007-01" db="EMBL/GenBank/DDBJ databases">
        <title>The Genome Sequence of Puccinia graminis f. sp. tritici Strain CRL 75-36-700-3.</title>
        <authorList>
            <consortium name="The Broad Institute Genome Sequencing Platform"/>
            <person name="Birren B."/>
            <person name="Lander E."/>
            <person name="Galagan J."/>
            <person name="Nusbaum C."/>
            <person name="Devon K."/>
            <person name="Cuomo C."/>
            <person name="Jaffe D."/>
            <person name="Butler J."/>
            <person name="Alvarez P."/>
            <person name="Gnerre S."/>
            <person name="Grabherr M."/>
            <person name="Mauceli E."/>
            <person name="Brockman W."/>
            <person name="Young S."/>
            <person name="LaButti K."/>
            <person name="Sykes S."/>
            <person name="DeCaprio D."/>
            <person name="Crawford M."/>
            <person name="Koehrsen M."/>
            <person name="Engels R."/>
            <person name="Montgomery P."/>
            <person name="Pearson M."/>
            <person name="Howarth C."/>
            <person name="Larson L."/>
            <person name="White J."/>
            <person name="Zeng Q."/>
            <person name="Kodira C."/>
            <person name="Yandava C."/>
            <person name="Alvarado L."/>
            <person name="O'Leary S."/>
            <person name="Szabo L."/>
            <person name="Dean R."/>
            <person name="Schein J."/>
        </authorList>
    </citation>
    <scope>NUCLEOTIDE SEQUENCE</scope>
    <source>
        <strain>CRL 75-36-700-3</strain>
    </source>
</reference>
<name>E3K1L4_PUCGT</name>
<dbReference type="RefSeq" id="XP_003322608.1">
    <property type="nucleotide sequence ID" value="XM_003322560.2"/>
</dbReference>
<evidence type="ECO:0000313" key="3">
    <source>
        <dbReference type="Proteomes" id="UP000008783"/>
    </source>
</evidence>
<feature type="compositionally biased region" description="Basic residues" evidence="1">
    <location>
        <begin position="86"/>
        <end position="109"/>
    </location>
</feature>
<proteinExistence type="predicted"/>
<accession>E3K1L4</accession>
<reference evidence="3" key="2">
    <citation type="journal article" date="2011" name="Proc. Natl. Acad. Sci. U.S.A.">
        <title>Obligate biotrophy features unraveled by the genomic analysis of rust fungi.</title>
        <authorList>
            <person name="Duplessis S."/>
            <person name="Cuomo C.A."/>
            <person name="Lin Y.-C."/>
            <person name="Aerts A."/>
            <person name="Tisserant E."/>
            <person name="Veneault-Fourrey C."/>
            <person name="Joly D.L."/>
            <person name="Hacquard S."/>
            <person name="Amselem J."/>
            <person name="Cantarel B.L."/>
            <person name="Chiu R."/>
            <person name="Coutinho P.M."/>
            <person name="Feau N."/>
            <person name="Field M."/>
            <person name="Frey P."/>
            <person name="Gelhaye E."/>
            <person name="Goldberg J."/>
            <person name="Grabherr M.G."/>
            <person name="Kodira C.D."/>
            <person name="Kohler A."/>
            <person name="Kuees U."/>
            <person name="Lindquist E.A."/>
            <person name="Lucas S.M."/>
            <person name="Mago R."/>
            <person name="Mauceli E."/>
            <person name="Morin E."/>
            <person name="Murat C."/>
            <person name="Pangilinan J.L."/>
            <person name="Park R."/>
            <person name="Pearson M."/>
            <person name="Quesneville H."/>
            <person name="Rouhier N."/>
            <person name="Sakthikumar S."/>
            <person name="Salamov A.A."/>
            <person name="Schmutz J."/>
            <person name="Selles B."/>
            <person name="Shapiro H."/>
            <person name="Tanguay P."/>
            <person name="Tuskan G.A."/>
            <person name="Henrissat B."/>
            <person name="Van de Peer Y."/>
            <person name="Rouze P."/>
            <person name="Ellis J.G."/>
            <person name="Dodds P.N."/>
            <person name="Schein J.E."/>
            <person name="Zhong S."/>
            <person name="Hamelin R.C."/>
            <person name="Grigoriev I.V."/>
            <person name="Szabo L.J."/>
            <person name="Martin F."/>
        </authorList>
    </citation>
    <scope>NUCLEOTIDE SEQUENCE [LARGE SCALE GENOMIC DNA]</scope>
    <source>
        <strain evidence="3">CRL 75-36-700-3 / race SCCL</strain>
    </source>
</reference>
<dbReference type="PANTHER" id="PTHR13361">
    <property type="entry name" value="WW DOMAIN-BINDING PROTEIN 11"/>
    <property type="match status" value="1"/>
</dbReference>
<feature type="compositionally biased region" description="Pro residues" evidence="1">
    <location>
        <begin position="340"/>
        <end position="353"/>
    </location>
</feature>
<dbReference type="HOGENOM" id="CLU_023473_0_0_1"/>
<dbReference type="GeneID" id="10541819"/>
<protein>
    <submittedName>
        <fullName evidence="2">Uncharacterized protein</fullName>
    </submittedName>
</protein>
<dbReference type="OMA" id="PREWARV"/>
<dbReference type="eggNOG" id="ENOG502S78W">
    <property type="taxonomic scope" value="Eukaryota"/>
</dbReference>